<feature type="transmembrane region" description="Helical" evidence="6">
    <location>
        <begin position="73"/>
        <end position="93"/>
    </location>
</feature>
<feature type="transmembrane region" description="Helical" evidence="6">
    <location>
        <begin position="44"/>
        <end position="61"/>
    </location>
</feature>
<evidence type="ECO:0000313" key="8">
    <source>
        <dbReference type="Proteomes" id="UP000638648"/>
    </source>
</evidence>
<keyword evidence="8" id="KW-1185">Reference proteome</keyword>
<dbReference type="InterPro" id="IPR019108">
    <property type="entry name" value="Caa3_assmbl_CtaG-rel"/>
</dbReference>
<evidence type="ECO:0000256" key="5">
    <source>
        <dbReference type="ARBA" id="ARBA00023136"/>
    </source>
</evidence>
<feature type="transmembrane region" description="Helical" evidence="6">
    <location>
        <begin position="186"/>
        <end position="205"/>
    </location>
</feature>
<comment type="subcellular location">
    <subcellularLocation>
        <location evidence="1">Cell membrane</location>
        <topology evidence="1">Multi-pass membrane protein</topology>
    </subcellularLocation>
</comment>
<evidence type="ECO:0000313" key="7">
    <source>
        <dbReference type="EMBL" id="MBE1604319.1"/>
    </source>
</evidence>
<evidence type="ECO:0000256" key="4">
    <source>
        <dbReference type="ARBA" id="ARBA00022989"/>
    </source>
</evidence>
<proteinExistence type="predicted"/>
<protein>
    <submittedName>
        <fullName evidence="7">Membrane protein</fullName>
    </submittedName>
</protein>
<accession>A0A927MQN6</accession>
<evidence type="ECO:0000256" key="1">
    <source>
        <dbReference type="ARBA" id="ARBA00004651"/>
    </source>
</evidence>
<dbReference type="AlphaFoldDB" id="A0A927MQN6"/>
<gene>
    <name evidence="7" type="ORF">HEB94_001167</name>
</gene>
<dbReference type="RefSeq" id="WP_202896151.1">
    <property type="nucleotide sequence ID" value="NZ_BAABJL010000045.1"/>
</dbReference>
<reference evidence="7" key="1">
    <citation type="submission" date="2020-10" db="EMBL/GenBank/DDBJ databases">
        <title>Sequencing the genomes of 1000 actinobacteria strains.</title>
        <authorList>
            <person name="Klenk H.-P."/>
        </authorList>
    </citation>
    <scope>NUCLEOTIDE SEQUENCE</scope>
    <source>
        <strain evidence="7">DSM 45354</strain>
    </source>
</reference>
<dbReference type="GO" id="GO:0005886">
    <property type="term" value="C:plasma membrane"/>
    <property type="evidence" value="ECO:0007669"/>
    <property type="project" value="UniProtKB-SubCell"/>
</dbReference>
<dbReference type="Pfam" id="PF09678">
    <property type="entry name" value="Caa3_CtaG"/>
    <property type="match status" value="1"/>
</dbReference>
<dbReference type="Proteomes" id="UP000638648">
    <property type="component" value="Unassembled WGS sequence"/>
</dbReference>
<feature type="transmembrane region" description="Helical" evidence="6">
    <location>
        <begin position="113"/>
        <end position="134"/>
    </location>
</feature>
<name>A0A927MQN6_9ACTN</name>
<sequence>MMSALSSTSASAVLGHLIHGRSLLAHPMHGHGGGTGTSMLEGLLPLLGVALAAVVYLLLWWRARRRNTVRAPGPARATMFVAGCVVLALALSAPLDVFADRDFRGHMLQHLMIGMYAPMALVLGAPITVLLCALRARHGRRVTGLLRSVPVRFLTHPATALTLSTGTLPLVYFTPLFNATMNHQPLHLALHVHFLVSGCLFAWVIAGPDPAPARPGVPLRLVILGIAVAVHATVAQLMYGGFLIDIRAPIHQVRGGAELMYYGGDIAELLLAAALVATWRPTRGRATTPVLR</sequence>
<evidence type="ECO:0000256" key="3">
    <source>
        <dbReference type="ARBA" id="ARBA00022692"/>
    </source>
</evidence>
<keyword evidence="3 6" id="KW-0812">Transmembrane</keyword>
<keyword evidence="4 6" id="KW-1133">Transmembrane helix</keyword>
<feature type="transmembrane region" description="Helical" evidence="6">
    <location>
        <begin position="217"/>
        <end position="239"/>
    </location>
</feature>
<evidence type="ECO:0000256" key="2">
    <source>
        <dbReference type="ARBA" id="ARBA00022475"/>
    </source>
</evidence>
<keyword evidence="5 6" id="KW-0472">Membrane</keyword>
<organism evidence="7 8">
    <name type="scientific">Actinopolymorpha pittospori</name>
    <dbReference type="NCBI Taxonomy" id="648752"/>
    <lineage>
        <taxon>Bacteria</taxon>
        <taxon>Bacillati</taxon>
        <taxon>Actinomycetota</taxon>
        <taxon>Actinomycetes</taxon>
        <taxon>Propionibacteriales</taxon>
        <taxon>Actinopolymorphaceae</taxon>
        <taxon>Actinopolymorpha</taxon>
    </lineage>
</organism>
<keyword evidence="2" id="KW-1003">Cell membrane</keyword>
<evidence type="ECO:0000256" key="6">
    <source>
        <dbReference type="SAM" id="Phobius"/>
    </source>
</evidence>
<comment type="caution">
    <text evidence="7">The sequence shown here is derived from an EMBL/GenBank/DDBJ whole genome shotgun (WGS) entry which is preliminary data.</text>
</comment>
<dbReference type="EMBL" id="JADBEM010000001">
    <property type="protein sequence ID" value="MBE1604319.1"/>
    <property type="molecule type" value="Genomic_DNA"/>
</dbReference>